<dbReference type="RefSeq" id="WP_321551205.1">
    <property type="nucleotide sequence ID" value="NZ_JAXIVS010000020.1"/>
</dbReference>
<comment type="caution">
    <text evidence="1">The sequence shown here is derived from an EMBL/GenBank/DDBJ whole genome shotgun (WGS) entry which is preliminary data.</text>
</comment>
<dbReference type="EMBL" id="JAXIVS010000020">
    <property type="protein sequence ID" value="MDY7232491.1"/>
    <property type="molecule type" value="Genomic_DNA"/>
</dbReference>
<evidence type="ECO:0000313" key="2">
    <source>
        <dbReference type="Proteomes" id="UP001291309"/>
    </source>
</evidence>
<name>A0ABU5HGB2_9BACT</name>
<evidence type="ECO:0000313" key="1">
    <source>
        <dbReference type="EMBL" id="MDY7232491.1"/>
    </source>
</evidence>
<organism evidence="1 2">
    <name type="scientific">Hyalangium rubrum</name>
    <dbReference type="NCBI Taxonomy" id="3103134"/>
    <lineage>
        <taxon>Bacteria</taxon>
        <taxon>Pseudomonadati</taxon>
        <taxon>Myxococcota</taxon>
        <taxon>Myxococcia</taxon>
        <taxon>Myxococcales</taxon>
        <taxon>Cystobacterineae</taxon>
        <taxon>Archangiaceae</taxon>
        <taxon>Hyalangium</taxon>
    </lineage>
</organism>
<evidence type="ECO:0008006" key="3">
    <source>
        <dbReference type="Google" id="ProtNLM"/>
    </source>
</evidence>
<dbReference type="Proteomes" id="UP001291309">
    <property type="component" value="Unassembled WGS sequence"/>
</dbReference>
<gene>
    <name evidence="1" type="ORF">SYV04_39255</name>
</gene>
<sequence length="358" mass="40267">MRPVDVCSTVLITTGNQALREPGQARWDEVEELMGIRLRPAGRQPSVVTMLDEQGERQSFQEWLEARASPQARLWFVPGPWEADPESFPRDLPAHIREAFEGGGGLGLLLFTDRFRSERFMPREVRPRFYDITGKQLYAFMRSRKRAAVWEELLTRELAPELEGRGLQAFMESRSPEEMDALISRFMPLSAEAEPVGEGSELEPEETVKWNQFFTPAPGAGSLSFEYLPVGEGDEVTVARDLNACRNGLTRSLKSVQDFAQQQELKYWSKHFRRCLLRLTLEPQPLEDILELLILNGLPVPALQLVNAAMAADVFGGMGSWNDLSFDGADAQSYRVLSDRLLGAMRAAYRAGINLSAS</sequence>
<protein>
    <recommendedName>
        <fullName evidence="3">DUF4123 domain-containing protein</fullName>
    </recommendedName>
</protein>
<keyword evidence="2" id="KW-1185">Reference proteome</keyword>
<accession>A0ABU5HGB2</accession>
<reference evidence="1 2" key="1">
    <citation type="submission" date="2023-12" db="EMBL/GenBank/DDBJ databases">
        <title>the genome sequence of Hyalangium sp. s54d21.</title>
        <authorList>
            <person name="Zhang X."/>
        </authorList>
    </citation>
    <scope>NUCLEOTIDE SEQUENCE [LARGE SCALE GENOMIC DNA]</scope>
    <source>
        <strain evidence="2">s54d21</strain>
    </source>
</reference>
<proteinExistence type="predicted"/>